<reference evidence="1" key="1">
    <citation type="submission" date="2017-05" db="UniProtKB">
        <authorList>
            <consortium name="EnsemblMetazoa"/>
        </authorList>
    </citation>
    <scope>IDENTIFICATION</scope>
</reference>
<dbReference type="EnsemblMetazoa" id="Aqu2.1.40523_001">
    <property type="protein sequence ID" value="Aqu2.1.40523_001"/>
    <property type="gene ID" value="Aqu2.1.40523"/>
</dbReference>
<dbReference type="InParanoid" id="A0A1X7VM83"/>
<sequence>MCMKLKMSKNIPLMFLQSNKIQVAQAGLLYLMIQTVLMYLMIQTVPLSAALLYLMAPAPLLHPPNIQQFHQQALFPPFNQPQPPFNPAVSIPQDFYSPVTQQQSLAPITQQQSLDPVTQEQSLAPITQELHVLTIPSSIIPPPLPPLITSPPFSHSITHTRASTPPLSDGLLDPDEVIANYRKLQTISNTGRLAMRLASVSYFGKNLLKRSTVYGLKGNASLPGNKVDTPAEFEPVWTKYVNAINHHASSLHKKDKGGVTLELN</sequence>
<organism evidence="1">
    <name type="scientific">Amphimedon queenslandica</name>
    <name type="common">Sponge</name>
    <dbReference type="NCBI Taxonomy" id="400682"/>
    <lineage>
        <taxon>Eukaryota</taxon>
        <taxon>Metazoa</taxon>
        <taxon>Porifera</taxon>
        <taxon>Demospongiae</taxon>
        <taxon>Heteroscleromorpha</taxon>
        <taxon>Haplosclerida</taxon>
        <taxon>Niphatidae</taxon>
        <taxon>Amphimedon</taxon>
    </lineage>
</organism>
<name>A0A1X7VM83_AMPQE</name>
<dbReference type="AlphaFoldDB" id="A0A1X7VM83"/>
<protein>
    <submittedName>
        <fullName evidence="1">Uncharacterized protein</fullName>
    </submittedName>
</protein>
<proteinExistence type="predicted"/>
<evidence type="ECO:0000313" key="1">
    <source>
        <dbReference type="EnsemblMetazoa" id="Aqu2.1.40523_001"/>
    </source>
</evidence>
<accession>A0A1X7VM83</accession>